<sequence>MTSRFISAGAIDAATGAETKPPPPTTTTTTTDTTTITPTNGKLTEKQAAWAAATAQLEADRLRREQARQQQAQSGAEKSLYEVLQANKAAKQAAFDEAHKLRNQFRALDDDEIEFLDEVRVRKRMEEEEARREVERGLEGFKAAAARMKGGGVDIDVDGGEGEEGES</sequence>
<name>A0AAN6SPK1_9PEZI</name>
<dbReference type="InterPro" id="IPR019331">
    <property type="entry name" value="FAM192A/Fyv6_N"/>
</dbReference>
<evidence type="ECO:0000313" key="5">
    <source>
        <dbReference type="EMBL" id="KAK4035022.1"/>
    </source>
</evidence>
<dbReference type="EMBL" id="MU854458">
    <property type="protein sequence ID" value="KAK4035022.1"/>
    <property type="molecule type" value="Genomic_DNA"/>
</dbReference>
<dbReference type="Pfam" id="PF10187">
    <property type="entry name" value="FAM192A_Fyv6_N"/>
    <property type="match status" value="1"/>
</dbReference>
<keyword evidence="2" id="KW-0539">Nucleus</keyword>
<dbReference type="InterPro" id="IPR039845">
    <property type="entry name" value="FAM192A"/>
</dbReference>
<evidence type="ECO:0000313" key="6">
    <source>
        <dbReference type="Proteomes" id="UP001303115"/>
    </source>
</evidence>
<feature type="domain" description="FAM192A/Fyv6 N-terminal" evidence="4">
    <location>
        <begin position="44"/>
        <end position="142"/>
    </location>
</feature>
<dbReference type="GO" id="GO:0005634">
    <property type="term" value="C:nucleus"/>
    <property type="evidence" value="ECO:0007669"/>
    <property type="project" value="UniProtKB-SubCell"/>
</dbReference>
<dbReference type="PANTHER" id="PTHR13495">
    <property type="entry name" value="NEFA-INTERACTING NUCLEAR PROTEIN NIP30"/>
    <property type="match status" value="1"/>
</dbReference>
<accession>A0AAN6SPK1</accession>
<proteinExistence type="predicted"/>
<comment type="caution">
    <text evidence="5">The sequence shown here is derived from an EMBL/GenBank/DDBJ whole genome shotgun (WGS) entry which is preliminary data.</text>
</comment>
<comment type="subcellular location">
    <subcellularLocation>
        <location evidence="1">Nucleus</location>
    </subcellularLocation>
</comment>
<reference evidence="6" key="1">
    <citation type="journal article" date="2023" name="Mol. Phylogenet. Evol.">
        <title>Genome-scale phylogeny and comparative genomics of the fungal order Sordariales.</title>
        <authorList>
            <person name="Hensen N."/>
            <person name="Bonometti L."/>
            <person name="Westerberg I."/>
            <person name="Brannstrom I.O."/>
            <person name="Guillou S."/>
            <person name="Cros-Aarteil S."/>
            <person name="Calhoun S."/>
            <person name="Haridas S."/>
            <person name="Kuo A."/>
            <person name="Mondo S."/>
            <person name="Pangilinan J."/>
            <person name="Riley R."/>
            <person name="LaButti K."/>
            <person name="Andreopoulos B."/>
            <person name="Lipzen A."/>
            <person name="Chen C."/>
            <person name="Yan M."/>
            <person name="Daum C."/>
            <person name="Ng V."/>
            <person name="Clum A."/>
            <person name="Steindorff A."/>
            <person name="Ohm R.A."/>
            <person name="Martin F."/>
            <person name="Silar P."/>
            <person name="Natvig D.O."/>
            <person name="Lalanne C."/>
            <person name="Gautier V."/>
            <person name="Ament-Velasquez S.L."/>
            <person name="Kruys A."/>
            <person name="Hutchinson M.I."/>
            <person name="Powell A.J."/>
            <person name="Barry K."/>
            <person name="Miller A.N."/>
            <person name="Grigoriev I.V."/>
            <person name="Debuchy R."/>
            <person name="Gladieux P."/>
            <person name="Hiltunen Thoren M."/>
            <person name="Johannesson H."/>
        </authorList>
    </citation>
    <scope>NUCLEOTIDE SEQUENCE [LARGE SCALE GENOMIC DNA]</scope>
    <source>
        <strain evidence="6">CBS 284.82</strain>
    </source>
</reference>
<feature type="region of interest" description="Disordered" evidence="3">
    <location>
        <begin position="1"/>
        <end position="39"/>
    </location>
</feature>
<organism evidence="5 6">
    <name type="scientific">Parachaetomium inaequale</name>
    <dbReference type="NCBI Taxonomy" id="2588326"/>
    <lineage>
        <taxon>Eukaryota</taxon>
        <taxon>Fungi</taxon>
        <taxon>Dikarya</taxon>
        <taxon>Ascomycota</taxon>
        <taxon>Pezizomycotina</taxon>
        <taxon>Sordariomycetes</taxon>
        <taxon>Sordariomycetidae</taxon>
        <taxon>Sordariales</taxon>
        <taxon>Chaetomiaceae</taxon>
        <taxon>Parachaetomium</taxon>
    </lineage>
</organism>
<evidence type="ECO:0000259" key="4">
    <source>
        <dbReference type="Pfam" id="PF10187"/>
    </source>
</evidence>
<dbReference type="Proteomes" id="UP001303115">
    <property type="component" value="Unassembled WGS sequence"/>
</dbReference>
<dbReference type="PANTHER" id="PTHR13495:SF0">
    <property type="entry name" value="PSME3-INTERACTING PROTEIN"/>
    <property type="match status" value="1"/>
</dbReference>
<evidence type="ECO:0000256" key="1">
    <source>
        <dbReference type="ARBA" id="ARBA00004123"/>
    </source>
</evidence>
<feature type="non-terminal residue" evidence="5">
    <location>
        <position position="167"/>
    </location>
</feature>
<protein>
    <submittedName>
        <fullName evidence="5">N-terminal domain of NEFA-interacting nuclear protein NIP30-domain-containing protein</fullName>
    </submittedName>
</protein>
<feature type="compositionally biased region" description="Low complexity" evidence="3">
    <location>
        <begin position="26"/>
        <end position="39"/>
    </location>
</feature>
<evidence type="ECO:0000256" key="3">
    <source>
        <dbReference type="SAM" id="MobiDB-lite"/>
    </source>
</evidence>
<evidence type="ECO:0000256" key="2">
    <source>
        <dbReference type="ARBA" id="ARBA00023242"/>
    </source>
</evidence>
<dbReference type="AlphaFoldDB" id="A0AAN6SPK1"/>
<gene>
    <name evidence="5" type="ORF">C8A01DRAFT_38534</name>
</gene>
<keyword evidence="6" id="KW-1185">Reference proteome</keyword>